<gene>
    <name evidence="1" type="ORF">PlAlph_3800</name>
</gene>
<name>A0A6G8F2U7_9PROT</name>
<dbReference type="EMBL" id="MN990730">
    <property type="protein sequence ID" value="QIM10488.1"/>
    <property type="molecule type" value="Genomic_DNA"/>
</dbReference>
<dbReference type="AlphaFoldDB" id="A0A6G8F2U7"/>
<evidence type="ECO:0008006" key="2">
    <source>
        <dbReference type="Google" id="ProtNLM"/>
    </source>
</evidence>
<protein>
    <recommendedName>
        <fullName evidence="2">HPt domain-containing protein</fullName>
    </recommendedName>
</protein>
<reference evidence="1" key="1">
    <citation type="journal article" date="2020" name="J. ISSAAS">
        <title>Lactobacilli and other gastrointestinal microbiota of Peromyscus leucopus, reservoir host for agents of Lyme disease and other zoonoses in North America.</title>
        <authorList>
            <person name="Milovic A."/>
            <person name="Bassam K."/>
            <person name="Shao H."/>
            <person name="Chatzistamou I."/>
            <person name="Tufts D.M."/>
            <person name="Diuk-Wasser M."/>
            <person name="Barbour A.G."/>
        </authorList>
    </citation>
    <scope>NUCLEOTIDE SEQUENCE</scope>
    <source>
        <strain evidence="1">LL90</strain>
    </source>
</reference>
<sequence length="77" mass="8480">MLDEKEKLTVMQSNLAAIEILAQQVIEQVRHAAEPAPADYDNCRRYTHLVGGLGNLSDLTANLNSLAQAIDAIYKLK</sequence>
<evidence type="ECO:0000313" key="1">
    <source>
        <dbReference type="EMBL" id="QIM10488.1"/>
    </source>
</evidence>
<accession>A0A6G8F2U7</accession>
<organism evidence="1">
    <name type="scientific">uncultured Alphaproteobacteria bacterium</name>
    <dbReference type="NCBI Taxonomy" id="91750"/>
    <lineage>
        <taxon>Bacteria</taxon>
        <taxon>Pseudomonadati</taxon>
        <taxon>Pseudomonadota</taxon>
        <taxon>Alphaproteobacteria</taxon>
        <taxon>environmental samples</taxon>
    </lineage>
</organism>
<proteinExistence type="predicted"/>